<proteinExistence type="predicted"/>
<dbReference type="Proteomes" id="UP000317940">
    <property type="component" value="Unassembled WGS sequence"/>
</dbReference>
<gene>
    <name evidence="1" type="ORF">FHX73_112367</name>
</gene>
<name>A0A561UGR8_9ACTN</name>
<comment type="caution">
    <text evidence="1">The sequence shown here is derived from an EMBL/GenBank/DDBJ whole genome shotgun (WGS) entry which is preliminary data.</text>
</comment>
<reference evidence="1 2" key="1">
    <citation type="submission" date="2019-06" db="EMBL/GenBank/DDBJ databases">
        <title>Sequencing the genomes of 1000 actinobacteria strains.</title>
        <authorList>
            <person name="Klenk H.-P."/>
        </authorList>
    </citation>
    <scope>NUCLEOTIDE SEQUENCE [LARGE SCALE GENOMIC DNA]</scope>
    <source>
        <strain evidence="1 2">DSM 44826</strain>
    </source>
</reference>
<organism evidence="1 2">
    <name type="scientific">Kitasatospora viridis</name>
    <dbReference type="NCBI Taxonomy" id="281105"/>
    <lineage>
        <taxon>Bacteria</taxon>
        <taxon>Bacillati</taxon>
        <taxon>Actinomycetota</taxon>
        <taxon>Actinomycetes</taxon>
        <taxon>Kitasatosporales</taxon>
        <taxon>Streptomycetaceae</taxon>
        <taxon>Kitasatospora</taxon>
    </lineage>
</organism>
<accession>A0A561UGR8</accession>
<evidence type="ECO:0000313" key="2">
    <source>
        <dbReference type="Proteomes" id="UP000317940"/>
    </source>
</evidence>
<evidence type="ECO:0000313" key="1">
    <source>
        <dbReference type="EMBL" id="TWF98551.1"/>
    </source>
</evidence>
<protein>
    <submittedName>
        <fullName evidence="1">Uncharacterized protein</fullName>
    </submittedName>
</protein>
<dbReference type="AlphaFoldDB" id="A0A561UGR8"/>
<dbReference type="RefSeq" id="WP_145904968.1">
    <property type="nucleotide sequence ID" value="NZ_BAAAMZ010000032.1"/>
</dbReference>
<dbReference type="EMBL" id="VIWT01000001">
    <property type="protein sequence ID" value="TWF98551.1"/>
    <property type="molecule type" value="Genomic_DNA"/>
</dbReference>
<sequence>MSKHLARAILEQLPPEWLAPDELAEFDENAATWGEEAPSREGVNGFGFDSVTPEATALAGMLAHAVVDIVIESGLKAWWRQLRRHPERRAPLTLGQLRELRARMIEAIVEMGADEEKAAVFADAALAALLRGGGDEEAA</sequence>
<keyword evidence="2" id="KW-1185">Reference proteome</keyword>